<feature type="region of interest" description="Disordered" evidence="1">
    <location>
        <begin position="1"/>
        <end position="47"/>
    </location>
</feature>
<evidence type="ECO:0000256" key="1">
    <source>
        <dbReference type="SAM" id="MobiDB-lite"/>
    </source>
</evidence>
<evidence type="ECO:0000313" key="2">
    <source>
        <dbReference type="EMBL" id="GFH17972.1"/>
    </source>
</evidence>
<name>A0A699ZPZ9_HAELA</name>
<reference evidence="2 3" key="1">
    <citation type="submission" date="2020-02" db="EMBL/GenBank/DDBJ databases">
        <title>Draft genome sequence of Haematococcus lacustris strain NIES-144.</title>
        <authorList>
            <person name="Morimoto D."/>
            <person name="Nakagawa S."/>
            <person name="Yoshida T."/>
            <person name="Sawayama S."/>
        </authorList>
    </citation>
    <scope>NUCLEOTIDE SEQUENCE [LARGE SCALE GENOMIC DNA]</scope>
    <source>
        <strain evidence="2 3">NIES-144</strain>
    </source>
</reference>
<keyword evidence="3" id="KW-1185">Reference proteome</keyword>
<comment type="caution">
    <text evidence="2">The sequence shown here is derived from an EMBL/GenBank/DDBJ whole genome shotgun (WGS) entry which is preliminary data.</text>
</comment>
<feature type="non-terminal residue" evidence="2">
    <location>
        <position position="123"/>
    </location>
</feature>
<organism evidence="2 3">
    <name type="scientific">Haematococcus lacustris</name>
    <name type="common">Green alga</name>
    <name type="synonym">Haematococcus pluvialis</name>
    <dbReference type="NCBI Taxonomy" id="44745"/>
    <lineage>
        <taxon>Eukaryota</taxon>
        <taxon>Viridiplantae</taxon>
        <taxon>Chlorophyta</taxon>
        <taxon>core chlorophytes</taxon>
        <taxon>Chlorophyceae</taxon>
        <taxon>CS clade</taxon>
        <taxon>Chlamydomonadales</taxon>
        <taxon>Haematococcaceae</taxon>
        <taxon>Haematococcus</taxon>
    </lineage>
</organism>
<proteinExistence type="predicted"/>
<sequence length="123" mass="12674">SGGAAAAIRHPPHAQGLPAHGIVSPAVRQPPTATPPVVPSPCNPSHTAQAARLPAQIRSAASMCTCCALVWLYGCMTVLLCCCGACSYRLRAGTPSPPNWVLASGRAPSLHDLLTQYTPVVPE</sequence>
<protein>
    <submittedName>
        <fullName evidence="2">Uncharacterized protein</fullName>
    </submittedName>
</protein>
<dbReference type="EMBL" id="BLLF01001231">
    <property type="protein sequence ID" value="GFH17972.1"/>
    <property type="molecule type" value="Genomic_DNA"/>
</dbReference>
<dbReference type="Proteomes" id="UP000485058">
    <property type="component" value="Unassembled WGS sequence"/>
</dbReference>
<accession>A0A699ZPZ9</accession>
<evidence type="ECO:0000313" key="3">
    <source>
        <dbReference type="Proteomes" id="UP000485058"/>
    </source>
</evidence>
<gene>
    <name evidence="2" type="ORF">HaLaN_14702</name>
</gene>
<feature type="compositionally biased region" description="Pro residues" evidence="1">
    <location>
        <begin position="32"/>
        <end position="42"/>
    </location>
</feature>
<feature type="non-terminal residue" evidence="2">
    <location>
        <position position="1"/>
    </location>
</feature>
<dbReference type="AlphaFoldDB" id="A0A699ZPZ9"/>